<dbReference type="PANTHER" id="PTHR43363:SF2">
    <property type="entry name" value="PHOSPHORIBOSYLTRANSFERASE"/>
    <property type="match status" value="1"/>
</dbReference>
<dbReference type="InterPro" id="IPR000836">
    <property type="entry name" value="PRTase_dom"/>
</dbReference>
<feature type="domain" description="Phosphoribosyltransferase" evidence="3">
    <location>
        <begin position="19"/>
        <end position="156"/>
    </location>
</feature>
<dbReference type="Pfam" id="PF00156">
    <property type="entry name" value="Pribosyltran"/>
    <property type="match status" value="1"/>
</dbReference>
<keyword evidence="1 4" id="KW-0328">Glycosyltransferase</keyword>
<reference evidence="4" key="1">
    <citation type="journal article" date="2020" name="mSystems">
        <title>Genome- and Community-Level Interaction Insights into Carbon Utilization and Element Cycling Functions of Hydrothermarchaeota in Hydrothermal Sediment.</title>
        <authorList>
            <person name="Zhou Z."/>
            <person name="Liu Y."/>
            <person name="Xu W."/>
            <person name="Pan J."/>
            <person name="Luo Z.H."/>
            <person name="Li M."/>
        </authorList>
    </citation>
    <scope>NUCLEOTIDE SEQUENCE [LARGE SCALE GENOMIC DNA]</scope>
    <source>
        <strain evidence="4">SpSt-25</strain>
    </source>
</reference>
<dbReference type="Gene3D" id="3.40.50.2020">
    <property type="match status" value="1"/>
</dbReference>
<comment type="caution">
    <text evidence="4">The sequence shown here is derived from an EMBL/GenBank/DDBJ whole genome shotgun (WGS) entry which is preliminary data.</text>
</comment>
<dbReference type="EMBL" id="DSKP01000075">
    <property type="protein sequence ID" value="HEB48577.1"/>
    <property type="molecule type" value="Genomic_DNA"/>
</dbReference>
<evidence type="ECO:0000256" key="1">
    <source>
        <dbReference type="ARBA" id="ARBA00022676"/>
    </source>
</evidence>
<evidence type="ECO:0000313" key="4">
    <source>
        <dbReference type="EMBL" id="HEB48577.1"/>
    </source>
</evidence>
<accession>A0A7C1P140</accession>
<organism evidence="4">
    <name type="scientific">Thermofilum pendens</name>
    <dbReference type="NCBI Taxonomy" id="2269"/>
    <lineage>
        <taxon>Archaea</taxon>
        <taxon>Thermoproteota</taxon>
        <taxon>Thermoprotei</taxon>
        <taxon>Thermofilales</taxon>
        <taxon>Thermofilaceae</taxon>
        <taxon>Thermofilum</taxon>
    </lineage>
</organism>
<dbReference type="AlphaFoldDB" id="A0A7C1P140"/>
<name>A0A7C1P140_THEPE</name>
<sequence length="195" mass="22170">MRREVEAVAVKLRVLGWKEFYEKALALALVIKDEGYKPDIIVAIARGGWVLGRILSDALGVRETASITIQYYRGIRCRDETPHISQTATSAVRERKVLLVDDVADTGTTLNLAMLELEKAGAGVVRTTTLFVKEWTRNLPDYYLEVVREWVVFPYEYAEVLSELVRKGISRSELETMGFEKSMLNLLLKVVERCE</sequence>
<dbReference type="SUPFAM" id="SSF53271">
    <property type="entry name" value="PRTase-like"/>
    <property type="match status" value="1"/>
</dbReference>
<proteinExistence type="predicted"/>
<dbReference type="GO" id="GO:0016757">
    <property type="term" value="F:glycosyltransferase activity"/>
    <property type="evidence" value="ECO:0007669"/>
    <property type="project" value="UniProtKB-KW"/>
</dbReference>
<dbReference type="CDD" id="cd06223">
    <property type="entry name" value="PRTases_typeI"/>
    <property type="match status" value="1"/>
</dbReference>
<dbReference type="InterPro" id="IPR029057">
    <property type="entry name" value="PRTase-like"/>
</dbReference>
<gene>
    <name evidence="4" type="ORF">ENP77_02130</name>
</gene>
<protein>
    <submittedName>
        <fullName evidence="4">Phosphoribosyltransferase</fullName>
    </submittedName>
</protein>
<evidence type="ECO:0000256" key="2">
    <source>
        <dbReference type="ARBA" id="ARBA00022679"/>
    </source>
</evidence>
<dbReference type="PANTHER" id="PTHR43363">
    <property type="entry name" value="HYPOXANTHINE PHOSPHORIBOSYLTRANSFERASE"/>
    <property type="match status" value="1"/>
</dbReference>
<evidence type="ECO:0000259" key="3">
    <source>
        <dbReference type="Pfam" id="PF00156"/>
    </source>
</evidence>
<keyword evidence="2 4" id="KW-0808">Transferase</keyword>